<feature type="transmembrane region" description="Helical" evidence="2">
    <location>
        <begin position="330"/>
        <end position="350"/>
    </location>
</feature>
<keyword evidence="2" id="KW-1133">Transmembrane helix</keyword>
<feature type="transmembrane region" description="Helical" evidence="2">
    <location>
        <begin position="406"/>
        <end position="424"/>
    </location>
</feature>
<reference evidence="4" key="1">
    <citation type="journal article" date="2019" name="Int. J. Syst. Evol. Microbiol.">
        <title>The Global Catalogue of Microorganisms (GCM) 10K type strain sequencing project: providing services to taxonomists for standard genome sequencing and annotation.</title>
        <authorList>
            <consortium name="The Broad Institute Genomics Platform"/>
            <consortium name="The Broad Institute Genome Sequencing Center for Infectious Disease"/>
            <person name="Wu L."/>
            <person name="Ma J."/>
        </authorList>
    </citation>
    <scope>NUCLEOTIDE SEQUENCE [LARGE SCALE GENOMIC DNA]</scope>
    <source>
        <strain evidence="4">JCM 18054</strain>
    </source>
</reference>
<feature type="transmembrane region" description="Helical" evidence="2">
    <location>
        <begin position="187"/>
        <end position="208"/>
    </location>
</feature>
<sequence>MITTAPVRTVEPVAVRRRWPLLLVPAGVALVSSGWLGLNFDIRYAFGGLRNGPGGLLDNFVHRPLAYRVLVWLLDRGPSILTRGDKSGGVAEALIRGEALLLVTAVAVLLWAGLRRHGLRLAREGARRDGAGVAAAGMGRDPAGLRGSGADLTTDGARQDPDLTAAGLRRGGPDPTTTAPHRHHPTLTAALIAAGVWCAFALAPNWSFLQPDWTGALWATAALGAVLLPRRTAMAVAVAAVFVLLCVATKLTTAPYALLAGGVAWLFDRRRAYWTAAWSIPLILAWLGVTWLFDPLEWQWLHDMSALVPHSPLRVGLTGLDWHAFAESGANLAVVSPVVLVLPPATAVLARSAARPRLVVGGAVTAVVLAVVPVIGQGEWYLYQWIALPVLAAGLGAAALATRPPLVQTVAVLAPALTGGAVALTGPRHLPLVTAAFAGIVFIATTAACLRSTKPTKALLPLTTIAAVVAFGAANVPAAAYSITMDHSQDTNLSRYLNTAGLRERFAQLHREIGTDTTVLYFAFGDVNYLLGNPTPCRYPSPVWLQRSTFLPYVRDFPSYHDNVHCLDAPADYLLVDRKWFTVSGLEPALVARVDRLYDCGRVVHVTDTLDLCPRRT</sequence>
<comment type="caution">
    <text evidence="3">The sequence shown here is derived from an EMBL/GenBank/DDBJ whole genome shotgun (WGS) entry which is preliminary data.</text>
</comment>
<evidence type="ECO:0008006" key="5">
    <source>
        <dbReference type="Google" id="ProtNLM"/>
    </source>
</evidence>
<name>A0ABP8VK14_9PSEU</name>
<keyword evidence="4" id="KW-1185">Reference proteome</keyword>
<dbReference type="EMBL" id="BAABIB010000134">
    <property type="protein sequence ID" value="GAA4663738.1"/>
    <property type="molecule type" value="Genomic_DNA"/>
</dbReference>
<feature type="transmembrane region" description="Helical" evidence="2">
    <location>
        <begin position="357"/>
        <end position="376"/>
    </location>
</feature>
<protein>
    <recommendedName>
        <fullName evidence="5">Glycosyltransferase RgtA/B/C/D-like domain-containing protein</fullName>
    </recommendedName>
</protein>
<evidence type="ECO:0000256" key="1">
    <source>
        <dbReference type="SAM" id="MobiDB-lite"/>
    </source>
</evidence>
<feature type="transmembrane region" description="Helical" evidence="2">
    <location>
        <begin position="233"/>
        <end position="260"/>
    </location>
</feature>
<evidence type="ECO:0000313" key="4">
    <source>
        <dbReference type="Proteomes" id="UP001500192"/>
    </source>
</evidence>
<accession>A0ABP8VK14</accession>
<keyword evidence="2" id="KW-0472">Membrane</keyword>
<feature type="transmembrane region" description="Helical" evidence="2">
    <location>
        <begin position="430"/>
        <end position="450"/>
    </location>
</feature>
<feature type="transmembrane region" description="Helical" evidence="2">
    <location>
        <begin position="21"/>
        <end position="38"/>
    </location>
</feature>
<feature type="transmembrane region" description="Helical" evidence="2">
    <location>
        <begin position="382"/>
        <end position="401"/>
    </location>
</feature>
<organism evidence="3 4">
    <name type="scientific">Amycolatopsis dongchuanensis</name>
    <dbReference type="NCBI Taxonomy" id="1070866"/>
    <lineage>
        <taxon>Bacteria</taxon>
        <taxon>Bacillati</taxon>
        <taxon>Actinomycetota</taxon>
        <taxon>Actinomycetes</taxon>
        <taxon>Pseudonocardiales</taxon>
        <taxon>Pseudonocardiaceae</taxon>
        <taxon>Amycolatopsis</taxon>
    </lineage>
</organism>
<feature type="transmembrane region" description="Helical" evidence="2">
    <location>
        <begin position="93"/>
        <end position="114"/>
    </location>
</feature>
<evidence type="ECO:0000313" key="3">
    <source>
        <dbReference type="EMBL" id="GAA4663738.1"/>
    </source>
</evidence>
<evidence type="ECO:0000256" key="2">
    <source>
        <dbReference type="SAM" id="Phobius"/>
    </source>
</evidence>
<proteinExistence type="predicted"/>
<feature type="transmembrane region" description="Helical" evidence="2">
    <location>
        <begin position="272"/>
        <end position="293"/>
    </location>
</feature>
<dbReference type="Proteomes" id="UP001500192">
    <property type="component" value="Unassembled WGS sequence"/>
</dbReference>
<feature type="region of interest" description="Disordered" evidence="1">
    <location>
        <begin position="133"/>
        <end position="182"/>
    </location>
</feature>
<keyword evidence="2" id="KW-0812">Transmembrane</keyword>
<dbReference type="RefSeq" id="WP_346056039.1">
    <property type="nucleotide sequence ID" value="NZ_BAABIB010000134.1"/>
</dbReference>
<feature type="transmembrane region" description="Helical" evidence="2">
    <location>
        <begin position="462"/>
        <end position="483"/>
    </location>
</feature>
<gene>
    <name evidence="3" type="ORF">GCM10023214_65640</name>
</gene>